<name>A0ABV7V1V4_9SPHN</name>
<accession>A0ABV7V1V4</accession>
<dbReference type="EMBL" id="JBHRYE010000011">
    <property type="protein sequence ID" value="MFC3671035.1"/>
    <property type="molecule type" value="Genomic_DNA"/>
</dbReference>
<evidence type="ECO:0000313" key="2">
    <source>
        <dbReference type="Proteomes" id="UP001595683"/>
    </source>
</evidence>
<evidence type="ECO:0000313" key="1">
    <source>
        <dbReference type="EMBL" id="MFC3671035.1"/>
    </source>
</evidence>
<protein>
    <submittedName>
        <fullName evidence="1">Uncharacterized protein</fullName>
    </submittedName>
</protein>
<organism evidence="1 2">
    <name type="scientific">Novosphingobium pokkalii</name>
    <dbReference type="NCBI Taxonomy" id="1770194"/>
    <lineage>
        <taxon>Bacteria</taxon>
        <taxon>Pseudomonadati</taxon>
        <taxon>Pseudomonadota</taxon>
        <taxon>Alphaproteobacteria</taxon>
        <taxon>Sphingomonadales</taxon>
        <taxon>Sphingomonadaceae</taxon>
        <taxon>Novosphingobium</taxon>
    </lineage>
</organism>
<gene>
    <name evidence="1" type="ORF">ACFOOT_06330</name>
</gene>
<reference evidence="2" key="1">
    <citation type="journal article" date="2019" name="Int. J. Syst. Evol. Microbiol.">
        <title>The Global Catalogue of Microorganisms (GCM) 10K type strain sequencing project: providing services to taxonomists for standard genome sequencing and annotation.</title>
        <authorList>
            <consortium name="The Broad Institute Genomics Platform"/>
            <consortium name="The Broad Institute Genome Sequencing Center for Infectious Disease"/>
            <person name="Wu L."/>
            <person name="Ma J."/>
        </authorList>
    </citation>
    <scope>NUCLEOTIDE SEQUENCE [LARGE SCALE GENOMIC DNA]</scope>
    <source>
        <strain evidence="2">KCTC 42224</strain>
    </source>
</reference>
<dbReference type="Proteomes" id="UP001595683">
    <property type="component" value="Unassembled WGS sequence"/>
</dbReference>
<comment type="caution">
    <text evidence="1">The sequence shown here is derived from an EMBL/GenBank/DDBJ whole genome shotgun (WGS) entry which is preliminary data.</text>
</comment>
<sequence>MPSGWKLHPDSRDRLLALFPPRYARTVASHVTRTVEARPGDPLPPAIHHARVVGHIDDPMGVEALVVALDGSTARPDGGTWHITWSLAEDRAARDSNAALAQGAWKPRDGGRIDLIPAVW</sequence>
<dbReference type="RefSeq" id="WP_191322652.1">
    <property type="nucleotide sequence ID" value="NZ_BMZP01000001.1"/>
</dbReference>
<proteinExistence type="predicted"/>
<keyword evidence="2" id="KW-1185">Reference proteome</keyword>